<feature type="domain" description="Zn(2)-C6 fungal-type" evidence="8">
    <location>
        <begin position="35"/>
        <end position="63"/>
    </location>
</feature>
<dbReference type="SUPFAM" id="SSF57701">
    <property type="entry name" value="Zn2/Cys6 DNA-binding domain"/>
    <property type="match status" value="1"/>
</dbReference>
<evidence type="ECO:0000313" key="10">
    <source>
        <dbReference type="Proteomes" id="UP001251528"/>
    </source>
</evidence>
<dbReference type="InterPro" id="IPR001138">
    <property type="entry name" value="Zn2Cys6_DnaBD"/>
</dbReference>
<feature type="region of interest" description="Disordered" evidence="7">
    <location>
        <begin position="1"/>
        <end position="32"/>
    </location>
</feature>
<dbReference type="GO" id="GO:0003677">
    <property type="term" value="F:DNA binding"/>
    <property type="evidence" value="ECO:0007669"/>
    <property type="project" value="UniProtKB-KW"/>
</dbReference>
<dbReference type="SMART" id="SM00066">
    <property type="entry name" value="GAL4"/>
    <property type="match status" value="1"/>
</dbReference>
<dbReference type="InterPro" id="IPR021858">
    <property type="entry name" value="Fun_TF"/>
</dbReference>
<dbReference type="CDD" id="cd00067">
    <property type="entry name" value="GAL4"/>
    <property type="match status" value="1"/>
</dbReference>
<evidence type="ECO:0000256" key="4">
    <source>
        <dbReference type="ARBA" id="ARBA00023125"/>
    </source>
</evidence>
<dbReference type="Gene3D" id="4.10.240.10">
    <property type="entry name" value="Zn(2)-C6 fungal-type DNA-binding domain"/>
    <property type="match status" value="1"/>
</dbReference>
<gene>
    <name evidence="9" type="ORF">QQS21_011029</name>
</gene>
<keyword evidence="4" id="KW-0238">DNA-binding</keyword>
<dbReference type="PROSITE" id="PS50048">
    <property type="entry name" value="ZN2_CY6_FUNGAL_2"/>
    <property type="match status" value="1"/>
</dbReference>
<evidence type="ECO:0000256" key="3">
    <source>
        <dbReference type="ARBA" id="ARBA00023015"/>
    </source>
</evidence>
<accession>A0AAJ0CGL2</accession>
<comment type="caution">
    <text evidence="9">The sequence shown here is derived from an EMBL/GenBank/DDBJ whole genome shotgun (WGS) entry which is preliminary data.</text>
</comment>
<keyword evidence="6" id="KW-0539">Nucleus</keyword>
<sequence length="661" mass="73034">MDRSQIIPPMNCSTDSGPPTTARVQRKGSRKAGGGCITCKVRKIKCDETRPYCLRCLRTGRQCDGYPVTSQPSTILSRAVMQAHPDFESQAEARAFDFYLKSSSAALSGDMDTELWCRMVIQLSIREPAVKHAALAISSLHRRVDMTYREDRQKRQSLDVDERFALTQYGKAMQALRLWKPAAGDQDRATIPLILCLLFVAIEFLRGDQESSQLHICQGRKILAELREGDLPPHSSELLKRHLVPMYRRLGLACYLFTAVPVPIPGHFRDHIAAESENKHEITAFASIDQARDELYSMLDELVQFVNMAGRAAHSATLPDRGTMRMSAEMLSLKAQQTDLLARLAQWNAALATLSVTLPPAALPTTTMHLLRIHYHVAKTWIATALTPSELCYDEHLQSFSSVVTSSVVLIDAMGKHPAKNTMLAFSFETELIAPLYWTCAKCRHPALRRAALKLLQREEMKTRRENHWSAEAMAALSACLISMEEGGQEMISEAGSGSWDMGIGMGEADSTGDFLASSSTAADDSSRMDMESACTSASEPAAVESLIDKLLRVPTWCPPTIPVYPDFKLLTTLVKESALSVHSSNVPSIPSATETTRSHVLDPNAPTPSPIAAAFGIPESMRIKNTLVGPTSDEGIWITTFRDPPPGKVEWDVKRKFLHL</sequence>
<keyword evidence="3" id="KW-0805">Transcription regulation</keyword>
<proteinExistence type="predicted"/>
<feature type="region of interest" description="Disordered" evidence="7">
    <location>
        <begin position="585"/>
        <end position="606"/>
    </location>
</feature>
<evidence type="ECO:0000259" key="8">
    <source>
        <dbReference type="PROSITE" id="PS50048"/>
    </source>
</evidence>
<evidence type="ECO:0000256" key="2">
    <source>
        <dbReference type="ARBA" id="ARBA00022833"/>
    </source>
</evidence>
<evidence type="ECO:0000256" key="7">
    <source>
        <dbReference type="SAM" id="MobiDB-lite"/>
    </source>
</evidence>
<dbReference type="Pfam" id="PF11951">
    <property type="entry name" value="Fungal_trans_2"/>
    <property type="match status" value="1"/>
</dbReference>
<dbReference type="Proteomes" id="UP001251528">
    <property type="component" value="Unassembled WGS sequence"/>
</dbReference>
<dbReference type="AlphaFoldDB" id="A0AAJ0CGL2"/>
<evidence type="ECO:0000256" key="6">
    <source>
        <dbReference type="ARBA" id="ARBA00023242"/>
    </source>
</evidence>
<keyword evidence="1" id="KW-0479">Metal-binding</keyword>
<feature type="compositionally biased region" description="Polar residues" evidence="7">
    <location>
        <begin position="11"/>
        <end position="23"/>
    </location>
</feature>
<evidence type="ECO:0000313" key="9">
    <source>
        <dbReference type="EMBL" id="KAK2591277.1"/>
    </source>
</evidence>
<dbReference type="InterPro" id="IPR052360">
    <property type="entry name" value="Transcr_Regulatory_Proteins"/>
</dbReference>
<dbReference type="EMBL" id="JASWJB010000348">
    <property type="protein sequence ID" value="KAK2591277.1"/>
    <property type="molecule type" value="Genomic_DNA"/>
</dbReference>
<dbReference type="GO" id="GO:0000981">
    <property type="term" value="F:DNA-binding transcription factor activity, RNA polymerase II-specific"/>
    <property type="evidence" value="ECO:0007669"/>
    <property type="project" value="InterPro"/>
</dbReference>
<dbReference type="GO" id="GO:0008270">
    <property type="term" value="F:zinc ion binding"/>
    <property type="evidence" value="ECO:0007669"/>
    <property type="project" value="InterPro"/>
</dbReference>
<feature type="compositionally biased region" description="Polar residues" evidence="7">
    <location>
        <begin position="585"/>
        <end position="596"/>
    </location>
</feature>
<evidence type="ECO:0000256" key="1">
    <source>
        <dbReference type="ARBA" id="ARBA00022723"/>
    </source>
</evidence>
<dbReference type="InterPro" id="IPR036864">
    <property type="entry name" value="Zn2-C6_fun-type_DNA-bd_sf"/>
</dbReference>
<name>A0AAJ0CGL2_9HYPO</name>
<evidence type="ECO:0000256" key="5">
    <source>
        <dbReference type="ARBA" id="ARBA00023163"/>
    </source>
</evidence>
<dbReference type="PANTHER" id="PTHR36206">
    <property type="entry name" value="ASPERCRYPTIN BIOSYNTHESIS CLUSTER-SPECIFIC TRANSCRIPTION REGULATOR ATNN-RELATED"/>
    <property type="match status" value="1"/>
</dbReference>
<keyword evidence="10" id="KW-1185">Reference proteome</keyword>
<keyword evidence="2" id="KW-0862">Zinc</keyword>
<protein>
    <recommendedName>
        <fullName evidence="8">Zn(2)-C6 fungal-type domain-containing protein</fullName>
    </recommendedName>
</protein>
<dbReference type="Pfam" id="PF00172">
    <property type="entry name" value="Zn_clus"/>
    <property type="match status" value="1"/>
</dbReference>
<keyword evidence="5" id="KW-0804">Transcription</keyword>
<reference evidence="9" key="1">
    <citation type="submission" date="2023-06" db="EMBL/GenBank/DDBJ databases">
        <title>Conoideocrella luteorostrata (Hypocreales: Clavicipitaceae), a potential biocontrol fungus for elongate hemlock scale in United States Christmas tree production areas.</title>
        <authorList>
            <person name="Barrett H."/>
            <person name="Lovett B."/>
            <person name="Macias A.M."/>
            <person name="Stajich J.E."/>
            <person name="Kasson M.T."/>
        </authorList>
    </citation>
    <scope>NUCLEOTIDE SEQUENCE</scope>
    <source>
        <strain evidence="9">ARSEF 14590</strain>
    </source>
</reference>
<organism evidence="9 10">
    <name type="scientific">Conoideocrella luteorostrata</name>
    <dbReference type="NCBI Taxonomy" id="1105319"/>
    <lineage>
        <taxon>Eukaryota</taxon>
        <taxon>Fungi</taxon>
        <taxon>Dikarya</taxon>
        <taxon>Ascomycota</taxon>
        <taxon>Pezizomycotina</taxon>
        <taxon>Sordariomycetes</taxon>
        <taxon>Hypocreomycetidae</taxon>
        <taxon>Hypocreales</taxon>
        <taxon>Clavicipitaceae</taxon>
        <taxon>Conoideocrella</taxon>
    </lineage>
</organism>
<dbReference type="PROSITE" id="PS00463">
    <property type="entry name" value="ZN2_CY6_FUNGAL_1"/>
    <property type="match status" value="1"/>
</dbReference>
<dbReference type="PANTHER" id="PTHR36206:SF16">
    <property type="entry name" value="TRANSCRIPTION FACTOR DOMAIN-CONTAINING PROTEIN-RELATED"/>
    <property type="match status" value="1"/>
</dbReference>